<keyword evidence="7" id="KW-1185">Reference proteome</keyword>
<evidence type="ECO:0000259" key="5">
    <source>
        <dbReference type="PROSITE" id="PS01124"/>
    </source>
</evidence>
<organism evidence="6 7">
    <name type="scientific">Cohnella zeiphila</name>
    <dbReference type="NCBI Taxonomy" id="2761120"/>
    <lineage>
        <taxon>Bacteria</taxon>
        <taxon>Bacillati</taxon>
        <taxon>Bacillota</taxon>
        <taxon>Bacilli</taxon>
        <taxon>Bacillales</taxon>
        <taxon>Paenibacillaceae</taxon>
        <taxon>Cohnella</taxon>
    </lineage>
</organism>
<dbReference type="InterPro" id="IPR009057">
    <property type="entry name" value="Homeodomain-like_sf"/>
</dbReference>
<dbReference type="PANTHER" id="PTHR43280:SF28">
    <property type="entry name" value="HTH-TYPE TRANSCRIPTIONAL ACTIVATOR RHAS"/>
    <property type="match status" value="1"/>
</dbReference>
<dbReference type="GO" id="GO:0003700">
    <property type="term" value="F:DNA-binding transcription factor activity"/>
    <property type="evidence" value="ECO:0007669"/>
    <property type="project" value="InterPro"/>
</dbReference>
<dbReference type="PANTHER" id="PTHR43280">
    <property type="entry name" value="ARAC-FAMILY TRANSCRIPTIONAL REGULATOR"/>
    <property type="match status" value="1"/>
</dbReference>
<name>A0A7X0SMY9_9BACL</name>
<proteinExistence type="predicted"/>
<dbReference type="EMBL" id="JACJVO010000023">
    <property type="protein sequence ID" value="MBB6732957.1"/>
    <property type="molecule type" value="Genomic_DNA"/>
</dbReference>
<reference evidence="6 7" key="1">
    <citation type="submission" date="2020-08" db="EMBL/GenBank/DDBJ databases">
        <title>Cohnella phylogeny.</title>
        <authorList>
            <person name="Dunlap C."/>
        </authorList>
    </citation>
    <scope>NUCLEOTIDE SEQUENCE [LARGE SCALE GENOMIC DNA]</scope>
    <source>
        <strain evidence="6 7">CBP 2801</strain>
    </source>
</reference>
<keyword evidence="4" id="KW-0472">Membrane</keyword>
<dbReference type="PROSITE" id="PS01124">
    <property type="entry name" value="HTH_ARAC_FAMILY_2"/>
    <property type="match status" value="1"/>
</dbReference>
<dbReference type="Proteomes" id="UP000564644">
    <property type="component" value="Unassembled WGS sequence"/>
</dbReference>
<dbReference type="AlphaFoldDB" id="A0A7X0SMY9"/>
<dbReference type="Pfam" id="PF17853">
    <property type="entry name" value="GGDEF_2"/>
    <property type="match status" value="1"/>
</dbReference>
<evidence type="ECO:0000313" key="7">
    <source>
        <dbReference type="Proteomes" id="UP000564644"/>
    </source>
</evidence>
<dbReference type="RefSeq" id="WP_185130620.1">
    <property type="nucleotide sequence ID" value="NZ_JACJVO010000023.1"/>
</dbReference>
<dbReference type="SUPFAM" id="SSF46689">
    <property type="entry name" value="Homeodomain-like"/>
    <property type="match status" value="1"/>
</dbReference>
<accession>A0A7X0SMY9</accession>
<feature type="domain" description="HTH araC/xylS-type" evidence="5">
    <location>
        <begin position="681"/>
        <end position="780"/>
    </location>
</feature>
<keyword evidence="3" id="KW-0804">Transcription</keyword>
<dbReference type="PRINTS" id="PR00032">
    <property type="entry name" value="HTHARAC"/>
</dbReference>
<comment type="caution">
    <text evidence="6">The sequence shown here is derived from an EMBL/GenBank/DDBJ whole genome shotgun (WGS) entry which is preliminary data.</text>
</comment>
<sequence length="785" mass="88513">MRIWQSYKSRKYLLRIVLSVTVLIVAMLFFGSLALQMNAERSAVRMQQEASRKVMSQIRYNVSYMTDVLNNLALSLYMDPNIEPLLSLRDPDEMTVIRSMNTLKQSYLSSSFLHSILVYNGYDDVNYAVGELGPNKPDAAMADGLAALLKRKMKLPRMRMLPMRFGGTEGPIDFFSLVLYQNFDSANDSRESALVVNIKPEWLYDNLQAVNGFAEPDRSGIFMLDEDGNVLMSGSERKLPDREALQAALNRQNRSSEDPEPFGSFASRLGGRERLLVSYLNVKDTGWTIVSVQPYSAVLGGIREMRVTSFFVMGAVLLLAVALSVLLGHRLYKPVERLVRQIGSEPGEPASAGAAASDELSFAANAYRSLVEKLQWASSERERQKRIVRNDYLRTLIASSPSLTAAEFADHIAGNGLGIDPDGPFRLVLIRADGLEERLRAGNFGDRSLYHFAIGNIAEEIMRPGRFRCEIADMRSDHLVMLVSGGTGEPGDQDDLIRLLRRIQEVVDRYYKLSLTMSVSDPADGHEAISQRYAEAIRIAMYKLLFGHGAIVTPGRVRSNDGQLEYVFPEEAEKKLAESVRANRLQDMESAVDDILNRLAVYHYDHIVHGILHTVDLIKAAVRDVNRNRVVTLNVDLSSLSRQVLEKETMGEISALFRSVCRDIYETRCRLDGEKHSALIDAIKEMIELNYRDRNLSLQGIAAMLHLTPAYVGRMFKNSEQLSVGEYLNEVRLQRARGYLETRSFSVKEIMELVGYVNESTFFKLFKKSFGVTPKEYRLKRALEP</sequence>
<dbReference type="InterPro" id="IPR041522">
    <property type="entry name" value="CdaR_GGDEF"/>
</dbReference>
<dbReference type="Pfam" id="PF12833">
    <property type="entry name" value="HTH_18"/>
    <property type="match status" value="1"/>
</dbReference>
<evidence type="ECO:0000256" key="2">
    <source>
        <dbReference type="ARBA" id="ARBA00023125"/>
    </source>
</evidence>
<protein>
    <submittedName>
        <fullName evidence="6">Helix-turn-helix domain-containing protein</fullName>
    </submittedName>
</protein>
<dbReference type="Gene3D" id="3.30.450.20">
    <property type="entry name" value="PAS domain"/>
    <property type="match status" value="1"/>
</dbReference>
<dbReference type="InterPro" id="IPR020449">
    <property type="entry name" value="Tscrpt_reg_AraC-type_HTH"/>
</dbReference>
<keyword evidence="4" id="KW-1133">Transmembrane helix</keyword>
<dbReference type="InterPro" id="IPR018060">
    <property type="entry name" value="HTH_AraC"/>
</dbReference>
<evidence type="ECO:0000256" key="3">
    <source>
        <dbReference type="ARBA" id="ARBA00023163"/>
    </source>
</evidence>
<evidence type="ECO:0000256" key="4">
    <source>
        <dbReference type="SAM" id="Phobius"/>
    </source>
</evidence>
<keyword evidence="2" id="KW-0238">DNA-binding</keyword>
<dbReference type="Gene3D" id="1.10.10.60">
    <property type="entry name" value="Homeodomain-like"/>
    <property type="match status" value="2"/>
</dbReference>
<evidence type="ECO:0000313" key="6">
    <source>
        <dbReference type="EMBL" id="MBB6732957.1"/>
    </source>
</evidence>
<dbReference type="GO" id="GO:0043565">
    <property type="term" value="F:sequence-specific DNA binding"/>
    <property type="evidence" value="ECO:0007669"/>
    <property type="project" value="InterPro"/>
</dbReference>
<feature type="transmembrane region" description="Helical" evidence="4">
    <location>
        <begin position="12"/>
        <end position="35"/>
    </location>
</feature>
<gene>
    <name evidence="6" type="ORF">H7C18_18740</name>
</gene>
<evidence type="ECO:0000256" key="1">
    <source>
        <dbReference type="ARBA" id="ARBA00023015"/>
    </source>
</evidence>
<keyword evidence="4" id="KW-0812">Transmembrane</keyword>
<keyword evidence="1" id="KW-0805">Transcription regulation</keyword>
<dbReference type="SMART" id="SM00342">
    <property type="entry name" value="HTH_ARAC"/>
    <property type="match status" value="1"/>
</dbReference>